<dbReference type="InterPro" id="IPR011083">
    <property type="entry name" value="Phage_tail_collar_dom"/>
</dbReference>
<organism evidence="3 4">
    <name type="scientific">Plantactinospora endophytica</name>
    <dbReference type="NCBI Taxonomy" id="673535"/>
    <lineage>
        <taxon>Bacteria</taxon>
        <taxon>Bacillati</taxon>
        <taxon>Actinomycetota</taxon>
        <taxon>Actinomycetes</taxon>
        <taxon>Micromonosporales</taxon>
        <taxon>Micromonosporaceae</taxon>
        <taxon>Plantactinospora</taxon>
    </lineage>
</organism>
<keyword evidence="4" id="KW-1185">Reference proteome</keyword>
<dbReference type="SUPFAM" id="SSF88874">
    <property type="entry name" value="Receptor-binding domain of short tail fibre protein gp12"/>
    <property type="match status" value="1"/>
</dbReference>
<feature type="region of interest" description="Disordered" evidence="1">
    <location>
        <begin position="74"/>
        <end position="143"/>
    </location>
</feature>
<accession>A0ABQ4E055</accession>
<dbReference type="InterPro" id="IPR037053">
    <property type="entry name" value="Phage_tail_collar_dom_sf"/>
</dbReference>
<feature type="domain" description="Phage tail collar" evidence="2">
    <location>
        <begin position="19"/>
        <end position="78"/>
    </location>
</feature>
<feature type="compositionally biased region" description="Acidic residues" evidence="1">
    <location>
        <begin position="207"/>
        <end position="218"/>
    </location>
</feature>
<dbReference type="Gene3D" id="3.90.1340.10">
    <property type="entry name" value="Phage tail collar domain"/>
    <property type="match status" value="1"/>
</dbReference>
<evidence type="ECO:0000259" key="2">
    <source>
        <dbReference type="Pfam" id="PF07484"/>
    </source>
</evidence>
<protein>
    <recommendedName>
        <fullName evidence="2">Phage tail collar domain-containing protein</fullName>
    </recommendedName>
</protein>
<proteinExistence type="predicted"/>
<evidence type="ECO:0000313" key="4">
    <source>
        <dbReference type="Proteomes" id="UP000646749"/>
    </source>
</evidence>
<gene>
    <name evidence="3" type="ORF">Pen02_30380</name>
</gene>
<name>A0ABQ4E055_9ACTN</name>
<feature type="compositionally biased region" description="Gly residues" evidence="1">
    <location>
        <begin position="230"/>
        <end position="239"/>
    </location>
</feature>
<evidence type="ECO:0000256" key="1">
    <source>
        <dbReference type="SAM" id="MobiDB-lite"/>
    </source>
</evidence>
<reference evidence="3 4" key="1">
    <citation type="submission" date="2021-01" db="EMBL/GenBank/DDBJ databases">
        <title>Whole genome shotgun sequence of Plantactinospora endophytica NBRC 110450.</title>
        <authorList>
            <person name="Komaki H."/>
            <person name="Tamura T."/>
        </authorList>
    </citation>
    <scope>NUCLEOTIDE SEQUENCE [LARGE SCALE GENOMIC DNA]</scope>
    <source>
        <strain evidence="3 4">NBRC 110450</strain>
    </source>
</reference>
<dbReference type="RefSeq" id="WP_203866613.1">
    <property type="nucleotide sequence ID" value="NZ_BONW01000013.1"/>
</dbReference>
<dbReference type="Proteomes" id="UP000646749">
    <property type="component" value="Unassembled WGS sequence"/>
</dbReference>
<feature type="compositionally biased region" description="Basic and acidic residues" evidence="1">
    <location>
        <begin position="124"/>
        <end position="134"/>
    </location>
</feature>
<evidence type="ECO:0000313" key="3">
    <source>
        <dbReference type="EMBL" id="GIG88102.1"/>
    </source>
</evidence>
<dbReference type="EMBL" id="BONW01000013">
    <property type="protein sequence ID" value="GIG88102.1"/>
    <property type="molecule type" value="Genomic_DNA"/>
</dbReference>
<comment type="caution">
    <text evidence="3">The sequence shown here is derived from an EMBL/GenBank/DDBJ whole genome shotgun (WGS) entry which is preliminary data.</text>
</comment>
<sequence>MTAGTDEPGSVSPGTVPIGAIVAYAGGMDEDWLHDQGWLYCDGTSVPKKDYLDLFLAIGANYGGGRNDFNLPDLRGRFSRGVDNTSGRDPYVKEREPSAPGGLSGDQPGSVFGSRSGRPVTRPLKTEEGGEHVHNVPHVPKDNNAYAIAGDHYGIWRDGSTTTTEAGRHTHEIVDGGNKETRPVNKAVFFVIKFADALDLDRYGDDDRYDDDRYDDDNDRDRNGAATGRPGKGGAAWRR</sequence>
<dbReference type="Pfam" id="PF07484">
    <property type="entry name" value="Collar"/>
    <property type="match status" value="1"/>
</dbReference>
<feature type="region of interest" description="Disordered" evidence="1">
    <location>
        <begin position="205"/>
        <end position="239"/>
    </location>
</feature>